<name>A0ABP4XKE8_9ACTN</name>
<evidence type="ECO:0000313" key="8">
    <source>
        <dbReference type="Proteomes" id="UP001500218"/>
    </source>
</evidence>
<comment type="cofactor">
    <cofactor evidence="1">
        <name>Zn(2+)</name>
        <dbReference type="ChEBI" id="CHEBI:29105"/>
    </cofactor>
</comment>
<evidence type="ECO:0000259" key="6">
    <source>
        <dbReference type="Pfam" id="PF00107"/>
    </source>
</evidence>
<dbReference type="Pfam" id="PF00107">
    <property type="entry name" value="ADH_zinc_N"/>
    <property type="match status" value="1"/>
</dbReference>
<comment type="caution">
    <text evidence="7">The sequence shown here is derived from an EMBL/GenBank/DDBJ whole genome shotgun (WGS) entry which is preliminary data.</text>
</comment>
<dbReference type="Proteomes" id="UP001500218">
    <property type="component" value="Unassembled WGS sequence"/>
</dbReference>
<dbReference type="PANTHER" id="PTHR43161:SF9">
    <property type="entry name" value="SORBITOL DEHYDROGENASE"/>
    <property type="match status" value="1"/>
</dbReference>
<organism evidence="7 8">
    <name type="scientific">Luedemannella flava</name>
    <dbReference type="NCBI Taxonomy" id="349316"/>
    <lineage>
        <taxon>Bacteria</taxon>
        <taxon>Bacillati</taxon>
        <taxon>Actinomycetota</taxon>
        <taxon>Actinomycetes</taxon>
        <taxon>Micromonosporales</taxon>
        <taxon>Micromonosporaceae</taxon>
        <taxon>Luedemannella</taxon>
    </lineage>
</organism>
<dbReference type="SUPFAM" id="SSF51735">
    <property type="entry name" value="NAD(P)-binding Rossmann-fold domains"/>
    <property type="match status" value="1"/>
</dbReference>
<feature type="domain" description="Alcohol dehydrogenase-like C-terminal" evidence="6">
    <location>
        <begin position="49"/>
        <end position="140"/>
    </location>
</feature>
<evidence type="ECO:0000256" key="4">
    <source>
        <dbReference type="ARBA" id="ARBA00022833"/>
    </source>
</evidence>
<evidence type="ECO:0000313" key="7">
    <source>
        <dbReference type="EMBL" id="GAA1782640.1"/>
    </source>
</evidence>
<keyword evidence="5" id="KW-0560">Oxidoreductase</keyword>
<keyword evidence="3" id="KW-0479">Metal-binding</keyword>
<dbReference type="EMBL" id="BAAALT010000003">
    <property type="protein sequence ID" value="GAA1782640.1"/>
    <property type="molecule type" value="Genomic_DNA"/>
</dbReference>
<sequence length="196" mass="20730">MDARTTSSAAIRTRAGVRLSRGCATSATVRVASVGVCGSDVHYFEHGWIGTHVAIVDVNDDRLRLATELGIDQAIDARTRPDLAAVEPDLLLECTGAEAVVRSAIAALRPAGTAMLVGMGAHADAPLPVAAIQARELTVTYVPHLMRPDEGPEPPIFDRFRQLISPVAPTRLARAGFYAAAPAWRWPSPPATSACT</sequence>
<reference evidence="8" key="1">
    <citation type="journal article" date="2019" name="Int. J. Syst. Evol. Microbiol.">
        <title>The Global Catalogue of Microorganisms (GCM) 10K type strain sequencing project: providing services to taxonomists for standard genome sequencing and annotation.</title>
        <authorList>
            <consortium name="The Broad Institute Genomics Platform"/>
            <consortium name="The Broad Institute Genome Sequencing Center for Infectious Disease"/>
            <person name="Wu L."/>
            <person name="Ma J."/>
        </authorList>
    </citation>
    <scope>NUCLEOTIDE SEQUENCE [LARGE SCALE GENOMIC DNA]</scope>
    <source>
        <strain evidence="8">JCM 13250</strain>
    </source>
</reference>
<accession>A0ABP4XKE8</accession>
<keyword evidence="4" id="KW-0862">Zinc</keyword>
<proteinExistence type="inferred from homology"/>
<dbReference type="InterPro" id="IPR036291">
    <property type="entry name" value="NAD(P)-bd_dom_sf"/>
</dbReference>
<protein>
    <recommendedName>
        <fullName evidence="6">Alcohol dehydrogenase-like C-terminal domain-containing protein</fullName>
    </recommendedName>
</protein>
<evidence type="ECO:0000256" key="5">
    <source>
        <dbReference type="ARBA" id="ARBA00023002"/>
    </source>
</evidence>
<comment type="similarity">
    <text evidence="2">Belongs to the zinc-containing alcohol dehydrogenase family.</text>
</comment>
<gene>
    <name evidence="7" type="ORF">GCM10009682_00950</name>
</gene>
<evidence type="ECO:0000256" key="2">
    <source>
        <dbReference type="ARBA" id="ARBA00008072"/>
    </source>
</evidence>
<dbReference type="PANTHER" id="PTHR43161">
    <property type="entry name" value="SORBITOL DEHYDROGENASE"/>
    <property type="match status" value="1"/>
</dbReference>
<dbReference type="Gene3D" id="3.40.50.720">
    <property type="entry name" value="NAD(P)-binding Rossmann-like Domain"/>
    <property type="match status" value="1"/>
</dbReference>
<keyword evidence="8" id="KW-1185">Reference proteome</keyword>
<evidence type="ECO:0000256" key="1">
    <source>
        <dbReference type="ARBA" id="ARBA00001947"/>
    </source>
</evidence>
<dbReference type="InterPro" id="IPR013149">
    <property type="entry name" value="ADH-like_C"/>
</dbReference>
<evidence type="ECO:0000256" key="3">
    <source>
        <dbReference type="ARBA" id="ARBA00022723"/>
    </source>
</evidence>